<evidence type="ECO:0000313" key="8">
    <source>
        <dbReference type="EMBL" id="MCV7024420.1"/>
    </source>
</evidence>
<dbReference type="EMBL" id="JACKTI010000038">
    <property type="protein sequence ID" value="MCV7024420.1"/>
    <property type="molecule type" value="Genomic_DNA"/>
</dbReference>
<evidence type="ECO:0000313" key="10">
    <source>
        <dbReference type="Proteomes" id="UP001207528"/>
    </source>
</evidence>
<dbReference type="SUPFAM" id="SSF46689">
    <property type="entry name" value="Homeodomain-like"/>
    <property type="match status" value="1"/>
</dbReference>
<organism evidence="8 10">
    <name type="scientific">Mycolicibacterium novocastrense</name>
    <name type="common">Mycobacterium novocastrense</name>
    <dbReference type="NCBI Taxonomy" id="59813"/>
    <lineage>
        <taxon>Bacteria</taxon>
        <taxon>Bacillati</taxon>
        <taxon>Actinomycetota</taxon>
        <taxon>Actinomycetes</taxon>
        <taxon>Mycobacteriales</taxon>
        <taxon>Mycobacteriaceae</taxon>
        <taxon>Mycolicibacterium</taxon>
    </lineage>
</organism>
<evidence type="ECO:0000256" key="4">
    <source>
        <dbReference type="PROSITE-ProRule" id="PRU00335"/>
    </source>
</evidence>
<dbReference type="Proteomes" id="UP000069773">
    <property type="component" value="Unassembled WGS sequence"/>
</dbReference>
<dbReference type="EMBL" id="BCTA01000105">
    <property type="protein sequence ID" value="GAT12921.1"/>
    <property type="molecule type" value="Genomic_DNA"/>
</dbReference>
<feature type="domain" description="HTH tetR-type" evidence="6">
    <location>
        <begin position="71"/>
        <end position="131"/>
    </location>
</feature>
<keyword evidence="9" id="KW-1185">Reference proteome</keyword>
<dbReference type="GO" id="GO:0003700">
    <property type="term" value="F:DNA-binding transcription factor activity"/>
    <property type="evidence" value="ECO:0007669"/>
    <property type="project" value="TreeGrafter"/>
</dbReference>
<evidence type="ECO:0000256" key="3">
    <source>
        <dbReference type="ARBA" id="ARBA00023163"/>
    </source>
</evidence>
<dbReference type="PANTHER" id="PTHR30055">
    <property type="entry name" value="HTH-TYPE TRANSCRIPTIONAL REGULATOR RUTR"/>
    <property type="match status" value="1"/>
</dbReference>
<accession>A0AAW5SLD2</accession>
<dbReference type="InterPro" id="IPR009057">
    <property type="entry name" value="Homeodomain-like_sf"/>
</dbReference>
<evidence type="ECO:0000259" key="6">
    <source>
        <dbReference type="PROSITE" id="PS50977"/>
    </source>
</evidence>
<protein>
    <submittedName>
        <fullName evidence="8">TetR/AcrR family transcriptional regulator</fullName>
    </submittedName>
    <submittedName>
        <fullName evidence="7">Transcriptional regulator, TetR family protein</fullName>
    </submittedName>
</protein>
<reference evidence="7 9" key="1">
    <citation type="journal article" date="2016" name="Genome Announc.">
        <title>Draft Genome Sequences of Five Rapidly Growing Mycobacterium Species, M. thermoresistibile, M. fortuitum subsp. acetamidolyticum, M. canariasense, M. brisbanense, and M. novocastrense.</title>
        <authorList>
            <person name="Katahira K."/>
            <person name="Ogura Y."/>
            <person name="Gotoh Y."/>
            <person name="Hayashi T."/>
        </authorList>
    </citation>
    <scope>NUCLEOTIDE SEQUENCE [LARGE SCALE GENOMIC DNA]</scope>
    <source>
        <strain evidence="7 9">JCM18114</strain>
    </source>
</reference>
<dbReference type="AlphaFoldDB" id="A0AAW5SLD2"/>
<feature type="region of interest" description="Disordered" evidence="5">
    <location>
        <begin position="266"/>
        <end position="287"/>
    </location>
</feature>
<comment type="caution">
    <text evidence="8">The sequence shown here is derived from an EMBL/GenBank/DDBJ whole genome shotgun (WGS) entry which is preliminary data.</text>
</comment>
<evidence type="ECO:0000313" key="9">
    <source>
        <dbReference type="Proteomes" id="UP000069773"/>
    </source>
</evidence>
<dbReference type="GO" id="GO:0000976">
    <property type="term" value="F:transcription cis-regulatory region binding"/>
    <property type="evidence" value="ECO:0007669"/>
    <property type="project" value="TreeGrafter"/>
</dbReference>
<keyword evidence="3" id="KW-0804">Transcription</keyword>
<dbReference type="SUPFAM" id="SSF48498">
    <property type="entry name" value="Tetracyclin repressor-like, C-terminal domain"/>
    <property type="match status" value="1"/>
</dbReference>
<evidence type="ECO:0000256" key="1">
    <source>
        <dbReference type="ARBA" id="ARBA00023015"/>
    </source>
</evidence>
<name>A0AAW5SLD2_MYCNV</name>
<dbReference type="Gene3D" id="1.10.357.10">
    <property type="entry name" value="Tetracycline Repressor, domain 2"/>
    <property type="match status" value="2"/>
</dbReference>
<dbReference type="Pfam" id="PF00440">
    <property type="entry name" value="TetR_N"/>
    <property type="match status" value="1"/>
</dbReference>
<dbReference type="RefSeq" id="WP_067396904.1">
    <property type="nucleotide sequence ID" value="NZ_BCTA01000105.1"/>
</dbReference>
<keyword evidence="1" id="KW-0805">Transcription regulation</keyword>
<sequence length="287" mass="30510">MSGDSSVHSDLVDAALRVAKTSGRDVADVSLNAIARQAGISRSTLQRRLGGSRKSLDDAVRAAGVDPGGRPPVRERAITAAATLIDEHGLAAVTLEAVAIAAGCSVPSMYTTFGGRSELLLAIFERYSPVVDTEDVLAACDHDDLRGTVLALYREMARVLSREPRVTPAMIAEALARPHASDIQALIAYQTPRVFGGIGAWLTDQVAAGRLRDLPMPILLHQMIGPLTLHLLLRPAFSHLPQVALPDIDQACEIFADTFVAAVGQRDNDHDSSIESKPVNQQTGAEA</sequence>
<evidence type="ECO:0000256" key="5">
    <source>
        <dbReference type="SAM" id="MobiDB-lite"/>
    </source>
</evidence>
<reference evidence="8" key="2">
    <citation type="submission" date="2020-07" db="EMBL/GenBank/DDBJ databases">
        <authorList>
            <person name="Pettersson B.M.F."/>
            <person name="Behra P.R.K."/>
            <person name="Ramesh M."/>
            <person name="Das S."/>
            <person name="Dasgupta S."/>
            <person name="Kirsebom L.A."/>
        </authorList>
    </citation>
    <scope>NUCLEOTIDE SEQUENCE</scope>
    <source>
        <strain evidence="8">DSM 44203</strain>
    </source>
</reference>
<feature type="DNA-binding region" description="H-T-H motif" evidence="4">
    <location>
        <begin position="94"/>
        <end position="113"/>
    </location>
</feature>
<gene>
    <name evidence="8" type="ORF">H7I77_13870</name>
    <name evidence="7" type="ORF">RMCN_6054</name>
</gene>
<dbReference type="InterPro" id="IPR001647">
    <property type="entry name" value="HTH_TetR"/>
</dbReference>
<dbReference type="PROSITE" id="PS50977">
    <property type="entry name" value="HTH_TETR_2"/>
    <property type="match status" value="1"/>
</dbReference>
<dbReference type="Proteomes" id="UP001207528">
    <property type="component" value="Unassembled WGS sequence"/>
</dbReference>
<reference evidence="8" key="3">
    <citation type="journal article" date="2022" name="BMC Genomics">
        <title>Comparative genome analysis of mycobacteria focusing on tRNA and non-coding RNA.</title>
        <authorList>
            <person name="Behra P.R.K."/>
            <person name="Pettersson B.M.F."/>
            <person name="Ramesh M."/>
            <person name="Das S."/>
            <person name="Dasgupta S."/>
            <person name="Kirsebom L.A."/>
        </authorList>
    </citation>
    <scope>NUCLEOTIDE SEQUENCE</scope>
    <source>
        <strain evidence="8">DSM 44203</strain>
    </source>
</reference>
<dbReference type="InterPro" id="IPR036271">
    <property type="entry name" value="Tet_transcr_reg_TetR-rel_C_sf"/>
</dbReference>
<keyword evidence="2 4" id="KW-0238">DNA-binding</keyword>
<feature type="compositionally biased region" description="Polar residues" evidence="5">
    <location>
        <begin position="278"/>
        <end position="287"/>
    </location>
</feature>
<dbReference type="PANTHER" id="PTHR30055:SF234">
    <property type="entry name" value="HTH-TYPE TRANSCRIPTIONAL REGULATOR BETI"/>
    <property type="match status" value="1"/>
</dbReference>
<evidence type="ECO:0000256" key="2">
    <source>
        <dbReference type="ARBA" id="ARBA00023125"/>
    </source>
</evidence>
<dbReference type="InterPro" id="IPR050109">
    <property type="entry name" value="HTH-type_TetR-like_transc_reg"/>
</dbReference>
<proteinExistence type="predicted"/>
<evidence type="ECO:0000313" key="7">
    <source>
        <dbReference type="EMBL" id="GAT12921.1"/>
    </source>
</evidence>